<accession>A0ABR2K9V0</accession>
<reference evidence="1 2" key="1">
    <citation type="submission" date="2024-04" db="EMBL/GenBank/DDBJ databases">
        <title>Tritrichomonas musculus Genome.</title>
        <authorList>
            <person name="Alves-Ferreira E."/>
            <person name="Grigg M."/>
            <person name="Lorenzi H."/>
            <person name="Galac M."/>
        </authorList>
    </citation>
    <scope>NUCLEOTIDE SEQUENCE [LARGE SCALE GENOMIC DNA]</scope>
    <source>
        <strain evidence="1 2">EAF2021</strain>
    </source>
</reference>
<dbReference type="Proteomes" id="UP001470230">
    <property type="component" value="Unassembled WGS sequence"/>
</dbReference>
<organism evidence="1 2">
    <name type="scientific">Tritrichomonas musculus</name>
    <dbReference type="NCBI Taxonomy" id="1915356"/>
    <lineage>
        <taxon>Eukaryota</taxon>
        <taxon>Metamonada</taxon>
        <taxon>Parabasalia</taxon>
        <taxon>Tritrichomonadida</taxon>
        <taxon>Tritrichomonadidae</taxon>
        <taxon>Tritrichomonas</taxon>
    </lineage>
</organism>
<evidence type="ECO:0000313" key="2">
    <source>
        <dbReference type="Proteomes" id="UP001470230"/>
    </source>
</evidence>
<gene>
    <name evidence="1" type="ORF">M9Y10_038953</name>
</gene>
<keyword evidence="2" id="KW-1185">Reference proteome</keyword>
<sequence length="126" mass="14796">MESVEIDQSIHLDAEEIAEVILKEMIESGKWERIRVNLASILNVNRDYEKVKERAQEMLSTDQMKQRMKRTTITEYDIAATIEQQGGLEQYRNALMNLLNTDNPTGREIQQEIYDMVENYVLKQQT</sequence>
<protein>
    <submittedName>
        <fullName evidence="1">Uncharacterized protein</fullName>
    </submittedName>
</protein>
<name>A0ABR2K9V0_9EUKA</name>
<evidence type="ECO:0000313" key="1">
    <source>
        <dbReference type="EMBL" id="KAK8887894.1"/>
    </source>
</evidence>
<proteinExistence type="predicted"/>
<dbReference type="EMBL" id="JAPFFF010000006">
    <property type="protein sequence ID" value="KAK8887894.1"/>
    <property type="molecule type" value="Genomic_DNA"/>
</dbReference>
<comment type="caution">
    <text evidence="1">The sequence shown here is derived from an EMBL/GenBank/DDBJ whole genome shotgun (WGS) entry which is preliminary data.</text>
</comment>